<dbReference type="Proteomes" id="UP000177626">
    <property type="component" value="Unassembled WGS sequence"/>
</dbReference>
<dbReference type="AlphaFoldDB" id="A0A1G2BZP3"/>
<protein>
    <submittedName>
        <fullName evidence="3">Uncharacterized protein</fullName>
    </submittedName>
</protein>
<feature type="transmembrane region" description="Helical" evidence="2">
    <location>
        <begin position="32"/>
        <end position="52"/>
    </location>
</feature>
<keyword evidence="2" id="KW-0812">Transmembrane</keyword>
<dbReference type="EMBL" id="MHKQ01000005">
    <property type="protein sequence ID" value="OGY94622.1"/>
    <property type="molecule type" value="Genomic_DNA"/>
</dbReference>
<keyword evidence="2" id="KW-0472">Membrane</keyword>
<evidence type="ECO:0000313" key="4">
    <source>
        <dbReference type="Proteomes" id="UP000177626"/>
    </source>
</evidence>
<evidence type="ECO:0000256" key="1">
    <source>
        <dbReference type="SAM" id="Coils"/>
    </source>
</evidence>
<organism evidence="3 4">
    <name type="scientific">Candidatus Komeilibacteria bacterium RIFOXYC1_FULL_37_11</name>
    <dbReference type="NCBI Taxonomy" id="1798555"/>
    <lineage>
        <taxon>Bacteria</taxon>
        <taxon>Candidatus Komeiliibacteriota</taxon>
    </lineage>
</organism>
<gene>
    <name evidence="3" type="ORF">A2406_02230</name>
</gene>
<keyword evidence="1" id="KW-0175">Coiled coil</keyword>
<evidence type="ECO:0000256" key="2">
    <source>
        <dbReference type="SAM" id="Phobius"/>
    </source>
</evidence>
<feature type="coiled-coil region" evidence="1">
    <location>
        <begin position="2"/>
        <end position="29"/>
    </location>
</feature>
<keyword evidence="2" id="KW-1133">Transmembrane helix</keyword>
<proteinExistence type="predicted"/>
<comment type="caution">
    <text evidence="3">The sequence shown here is derived from an EMBL/GenBank/DDBJ whole genome shotgun (WGS) entry which is preliminary data.</text>
</comment>
<accession>A0A1G2BZP3</accession>
<sequence length="67" mass="7694">MDQELAKKIEELELKINDIHKTLVTAKNIFKWSMIISLLLFVIPLIILMFILPSMIDTMTASYSGLL</sequence>
<evidence type="ECO:0000313" key="3">
    <source>
        <dbReference type="EMBL" id="OGY94622.1"/>
    </source>
</evidence>
<reference evidence="3 4" key="1">
    <citation type="journal article" date="2016" name="Nat. Commun.">
        <title>Thousands of microbial genomes shed light on interconnected biogeochemical processes in an aquifer system.</title>
        <authorList>
            <person name="Anantharaman K."/>
            <person name="Brown C.T."/>
            <person name="Hug L.A."/>
            <person name="Sharon I."/>
            <person name="Castelle C.J."/>
            <person name="Probst A.J."/>
            <person name="Thomas B.C."/>
            <person name="Singh A."/>
            <person name="Wilkins M.J."/>
            <person name="Karaoz U."/>
            <person name="Brodie E.L."/>
            <person name="Williams K.H."/>
            <person name="Hubbard S.S."/>
            <person name="Banfield J.F."/>
        </authorList>
    </citation>
    <scope>NUCLEOTIDE SEQUENCE [LARGE SCALE GENOMIC DNA]</scope>
</reference>
<name>A0A1G2BZP3_9BACT</name>